<dbReference type="InterPro" id="IPR051156">
    <property type="entry name" value="Mito/Outer_Membr_Metalloprot"/>
</dbReference>
<dbReference type="PANTHER" id="PTHR22726">
    <property type="entry name" value="METALLOENDOPEPTIDASE OMA1"/>
    <property type="match status" value="1"/>
</dbReference>
<evidence type="ECO:0000256" key="3">
    <source>
        <dbReference type="ARBA" id="ARBA00022801"/>
    </source>
</evidence>
<comment type="similarity">
    <text evidence="6">Belongs to the peptidase M48 family.</text>
</comment>
<sequence>MRRFLVVLAVLVLAACETVPITGRQQVSLISDAEIGSQAAAAFADFVDESDVVDGTAEARMVTRVGRRIQRAVEDYFTQQGQAERLAGYDWEYVLVDSEEINAFCMPGGKVAVYTGILPVAETEQGLAVVMGHEVAHAVANHGNERMSQAMLAEAAGALVVGLLAGDDDDSVGSGLLQAAFGLGAQVGVLLPFSRLHESEADRLGMIFMAMAGYDPREAPRFWQRMAAAGGGGGDGLEFLSTHPSDSTRVRELDAAMAEALAYHRGDPAEGEAEETAPASGGGWIGVPEMKTRKKGSAGTGTRS</sequence>
<dbReference type="RefSeq" id="WP_097279319.1">
    <property type="nucleotide sequence ID" value="NZ_OCNJ01000004.1"/>
</dbReference>
<dbReference type="GO" id="GO:0016020">
    <property type="term" value="C:membrane"/>
    <property type="evidence" value="ECO:0007669"/>
    <property type="project" value="TreeGrafter"/>
</dbReference>
<organism evidence="9 10">
    <name type="scientific">Caenispirillum bisanense</name>
    <dbReference type="NCBI Taxonomy" id="414052"/>
    <lineage>
        <taxon>Bacteria</taxon>
        <taxon>Pseudomonadati</taxon>
        <taxon>Pseudomonadota</taxon>
        <taxon>Alphaproteobacteria</taxon>
        <taxon>Rhodospirillales</taxon>
        <taxon>Novispirillaceae</taxon>
        <taxon>Caenispirillum</taxon>
    </lineage>
</organism>
<dbReference type="InterPro" id="IPR001915">
    <property type="entry name" value="Peptidase_M48"/>
</dbReference>
<evidence type="ECO:0000256" key="1">
    <source>
        <dbReference type="ARBA" id="ARBA00022670"/>
    </source>
</evidence>
<keyword evidence="2" id="KW-0479">Metal-binding</keyword>
<name>A0A286GJ43_9PROT</name>
<gene>
    <name evidence="9" type="ORF">SAMN05421508_104374</name>
</gene>
<feature type="domain" description="Peptidase M48" evidence="8">
    <location>
        <begin position="67"/>
        <end position="255"/>
    </location>
</feature>
<protein>
    <submittedName>
        <fullName evidence="9">Peptidase family M48</fullName>
    </submittedName>
</protein>
<dbReference type="Pfam" id="PF01435">
    <property type="entry name" value="Peptidase_M48"/>
    <property type="match status" value="1"/>
</dbReference>
<dbReference type="PROSITE" id="PS51257">
    <property type="entry name" value="PROKAR_LIPOPROTEIN"/>
    <property type="match status" value="1"/>
</dbReference>
<feature type="region of interest" description="Disordered" evidence="7">
    <location>
        <begin position="266"/>
        <end position="304"/>
    </location>
</feature>
<comment type="cofactor">
    <cofactor evidence="6">
        <name>Zn(2+)</name>
        <dbReference type="ChEBI" id="CHEBI:29105"/>
    </cofactor>
    <text evidence="6">Binds 1 zinc ion per subunit.</text>
</comment>
<accession>A0A286GJ43</accession>
<evidence type="ECO:0000256" key="2">
    <source>
        <dbReference type="ARBA" id="ARBA00022723"/>
    </source>
</evidence>
<dbReference type="Gene3D" id="3.30.2010.10">
    <property type="entry name" value="Metalloproteases ('zincins'), catalytic domain"/>
    <property type="match status" value="1"/>
</dbReference>
<dbReference type="GO" id="GO:0051603">
    <property type="term" value="P:proteolysis involved in protein catabolic process"/>
    <property type="evidence" value="ECO:0007669"/>
    <property type="project" value="TreeGrafter"/>
</dbReference>
<dbReference type="Proteomes" id="UP000219621">
    <property type="component" value="Unassembled WGS sequence"/>
</dbReference>
<keyword evidence="10" id="KW-1185">Reference proteome</keyword>
<evidence type="ECO:0000259" key="8">
    <source>
        <dbReference type="Pfam" id="PF01435"/>
    </source>
</evidence>
<dbReference type="EMBL" id="OCNJ01000004">
    <property type="protein sequence ID" value="SOD95538.1"/>
    <property type="molecule type" value="Genomic_DNA"/>
</dbReference>
<dbReference type="OrthoDB" id="9810445at2"/>
<dbReference type="CDD" id="cd07331">
    <property type="entry name" value="M48C_Oma1_like"/>
    <property type="match status" value="1"/>
</dbReference>
<evidence type="ECO:0000256" key="4">
    <source>
        <dbReference type="ARBA" id="ARBA00022833"/>
    </source>
</evidence>
<keyword evidence="3 6" id="KW-0378">Hydrolase</keyword>
<reference evidence="9 10" key="1">
    <citation type="submission" date="2017-09" db="EMBL/GenBank/DDBJ databases">
        <authorList>
            <person name="Ehlers B."/>
            <person name="Leendertz F.H."/>
        </authorList>
    </citation>
    <scope>NUCLEOTIDE SEQUENCE [LARGE SCALE GENOMIC DNA]</scope>
    <source>
        <strain evidence="9 10">USBA 140</strain>
    </source>
</reference>
<keyword evidence="4 6" id="KW-0862">Zinc</keyword>
<evidence type="ECO:0000313" key="9">
    <source>
        <dbReference type="EMBL" id="SOD95538.1"/>
    </source>
</evidence>
<keyword evidence="5 6" id="KW-0482">Metalloprotease</keyword>
<dbReference type="PANTHER" id="PTHR22726:SF1">
    <property type="entry name" value="METALLOENDOPEPTIDASE OMA1, MITOCHONDRIAL"/>
    <property type="match status" value="1"/>
</dbReference>
<dbReference type="GO" id="GO:0004222">
    <property type="term" value="F:metalloendopeptidase activity"/>
    <property type="evidence" value="ECO:0007669"/>
    <property type="project" value="InterPro"/>
</dbReference>
<evidence type="ECO:0000256" key="7">
    <source>
        <dbReference type="SAM" id="MobiDB-lite"/>
    </source>
</evidence>
<proteinExistence type="inferred from homology"/>
<dbReference type="AlphaFoldDB" id="A0A286GJ43"/>
<evidence type="ECO:0000256" key="5">
    <source>
        <dbReference type="ARBA" id="ARBA00023049"/>
    </source>
</evidence>
<evidence type="ECO:0000256" key="6">
    <source>
        <dbReference type="RuleBase" id="RU003983"/>
    </source>
</evidence>
<keyword evidence="1 6" id="KW-0645">Protease</keyword>
<dbReference type="GO" id="GO:0046872">
    <property type="term" value="F:metal ion binding"/>
    <property type="evidence" value="ECO:0007669"/>
    <property type="project" value="UniProtKB-KW"/>
</dbReference>
<evidence type="ECO:0000313" key="10">
    <source>
        <dbReference type="Proteomes" id="UP000219621"/>
    </source>
</evidence>